<dbReference type="InterPro" id="IPR036397">
    <property type="entry name" value="RNaseH_sf"/>
</dbReference>
<dbReference type="Gene3D" id="3.30.420.10">
    <property type="entry name" value="Ribonuclease H-like superfamily/Ribonuclease H"/>
    <property type="match status" value="1"/>
</dbReference>
<dbReference type="InterPro" id="IPR009057">
    <property type="entry name" value="Homeodomain-like_sf"/>
</dbReference>
<organism evidence="3 4">
    <name type="scientific">Pseudonocardia zijingensis</name>
    <dbReference type="NCBI Taxonomy" id="153376"/>
    <lineage>
        <taxon>Bacteria</taxon>
        <taxon>Bacillati</taxon>
        <taxon>Actinomycetota</taxon>
        <taxon>Actinomycetes</taxon>
        <taxon>Pseudonocardiales</taxon>
        <taxon>Pseudonocardiaceae</taxon>
        <taxon>Pseudonocardia</taxon>
    </lineage>
</organism>
<dbReference type="InterPro" id="IPR001584">
    <property type="entry name" value="Integrase_cat-core"/>
</dbReference>
<evidence type="ECO:0000259" key="2">
    <source>
        <dbReference type="PROSITE" id="PS50994"/>
    </source>
</evidence>
<dbReference type="RefSeq" id="WP_343947319.1">
    <property type="nucleotide sequence ID" value="NZ_BAAAHP010000372.1"/>
</dbReference>
<dbReference type="PANTHER" id="PTHR35004">
    <property type="entry name" value="TRANSPOSASE RV3428C-RELATED"/>
    <property type="match status" value="1"/>
</dbReference>
<dbReference type="SUPFAM" id="SSF53098">
    <property type="entry name" value="Ribonuclease H-like"/>
    <property type="match status" value="1"/>
</dbReference>
<evidence type="ECO:0000313" key="4">
    <source>
        <dbReference type="Proteomes" id="UP001499967"/>
    </source>
</evidence>
<dbReference type="EMBL" id="BAAAHP010000372">
    <property type="protein sequence ID" value="GAA0910960.1"/>
    <property type="molecule type" value="Genomic_DNA"/>
</dbReference>
<feature type="domain" description="Integrase catalytic" evidence="2">
    <location>
        <begin position="131"/>
        <end position="296"/>
    </location>
</feature>
<dbReference type="NCBIfam" id="NF033577">
    <property type="entry name" value="transpos_IS481"/>
    <property type="match status" value="1"/>
</dbReference>
<keyword evidence="4" id="KW-1185">Reference proteome</keyword>
<feature type="compositionally biased region" description="Pro residues" evidence="1">
    <location>
        <begin position="403"/>
        <end position="415"/>
    </location>
</feature>
<dbReference type="InterPro" id="IPR047656">
    <property type="entry name" value="IS481-like_transpos"/>
</dbReference>
<dbReference type="Pfam" id="PF13565">
    <property type="entry name" value="HTH_32"/>
    <property type="match status" value="1"/>
</dbReference>
<dbReference type="Proteomes" id="UP001499967">
    <property type="component" value="Unassembled WGS sequence"/>
</dbReference>
<name>A0ABN1NL71_9PSEU</name>
<dbReference type="PANTHER" id="PTHR35004:SF7">
    <property type="entry name" value="INTEGRASE PROTEIN"/>
    <property type="match status" value="1"/>
</dbReference>
<sequence>METRLAMVLAGSCDAVSVTALCAELGISRQTYYRLRRRYLAEGPAGLAPRSRRPHSSPGAVDPALELEIIRLRTDEGWPDPPRGAASIADELRRSGLACPAVSTIHRVLVRNGLVTPQPRKRPRSSYTRFTYPDPNGCWQIDATRWELADGAEAWMMDVLDDHSRVVVAAHACPAPTSTAAQTVVHAAGQRWGLPARVLSDNGPCFGGVRRSGEFVTGLAALGIQVMHARPFHPQTCGKIERFHQTLKRWLRTQPRVETLAELQTQLDWFIEFYNHRRPHRALRGATPAEAWAARTPTGPPDQPIGPSTRAPARVSLTQHTVTAAGVVYLGRHTIGLGTRLAGTPLTAVRYGRRLLLLDHGGHPVRALTLLPEQRYYRQPTQPLLEPTPHTGQDTPHTGQDTPHPPGAGPAPAPTRRPGAAEAHSSRGARSTLAAGDARQGALEL</sequence>
<feature type="region of interest" description="Disordered" evidence="1">
    <location>
        <begin position="382"/>
        <end position="445"/>
    </location>
</feature>
<dbReference type="PROSITE" id="PS50994">
    <property type="entry name" value="INTEGRASE"/>
    <property type="match status" value="1"/>
</dbReference>
<evidence type="ECO:0000256" key="1">
    <source>
        <dbReference type="SAM" id="MobiDB-lite"/>
    </source>
</evidence>
<dbReference type="Pfam" id="PF13683">
    <property type="entry name" value="rve_3"/>
    <property type="match status" value="1"/>
</dbReference>
<accession>A0ABN1NL71</accession>
<gene>
    <name evidence="3" type="ORF">GCM10009559_81900</name>
</gene>
<proteinExistence type="predicted"/>
<dbReference type="InterPro" id="IPR012337">
    <property type="entry name" value="RNaseH-like_sf"/>
</dbReference>
<comment type="caution">
    <text evidence="3">The sequence shown here is derived from an EMBL/GenBank/DDBJ whole genome shotgun (WGS) entry which is preliminary data.</text>
</comment>
<dbReference type="SUPFAM" id="SSF46689">
    <property type="entry name" value="Homeodomain-like"/>
    <property type="match status" value="1"/>
</dbReference>
<reference evidence="3 4" key="1">
    <citation type="journal article" date="2019" name="Int. J. Syst. Evol. Microbiol.">
        <title>The Global Catalogue of Microorganisms (GCM) 10K type strain sequencing project: providing services to taxonomists for standard genome sequencing and annotation.</title>
        <authorList>
            <consortium name="The Broad Institute Genomics Platform"/>
            <consortium name="The Broad Institute Genome Sequencing Center for Infectious Disease"/>
            <person name="Wu L."/>
            <person name="Ma J."/>
        </authorList>
    </citation>
    <scope>NUCLEOTIDE SEQUENCE [LARGE SCALE GENOMIC DNA]</scope>
    <source>
        <strain evidence="3 4">JCM 11117</strain>
    </source>
</reference>
<evidence type="ECO:0000313" key="3">
    <source>
        <dbReference type="EMBL" id="GAA0910960.1"/>
    </source>
</evidence>
<protein>
    <submittedName>
        <fullName evidence="3">IS481 family transposase</fullName>
    </submittedName>
</protein>
<feature type="compositionally biased region" description="Polar residues" evidence="1">
    <location>
        <begin position="390"/>
        <end position="401"/>
    </location>
</feature>